<gene>
    <name evidence="1" type="ORF">BH006_06860</name>
</gene>
<dbReference type="AlphaFoldDB" id="A0A3F3I8R5"/>
<dbReference type="EMBL" id="MJEL01000054">
    <property type="protein sequence ID" value="OEH95568.1"/>
    <property type="molecule type" value="Genomic_DNA"/>
</dbReference>
<reference evidence="1" key="1">
    <citation type="submission" date="2016-09" db="EMBL/GenBank/DDBJ databases">
        <title>Whole Genome Sequencing of Salmonella enterica subsp. enterica serovar Nottingham.</title>
        <authorList>
            <person name="Zheng J."/>
            <person name="Wang H."/>
        </authorList>
    </citation>
    <scope>NUCLEOTIDE SEQUENCE [LARGE SCALE GENOMIC DNA]</scope>
    <source>
        <strain evidence="1">CFSAN055411</strain>
    </source>
</reference>
<organism evidence="1">
    <name type="scientific">Salmonella enterica</name>
    <name type="common">Salmonella choleraesuis</name>
    <dbReference type="NCBI Taxonomy" id="28901"/>
    <lineage>
        <taxon>Bacteria</taxon>
        <taxon>Pseudomonadati</taxon>
        <taxon>Pseudomonadota</taxon>
        <taxon>Gammaproteobacteria</taxon>
        <taxon>Enterobacterales</taxon>
        <taxon>Enterobacteriaceae</taxon>
        <taxon>Salmonella</taxon>
    </lineage>
</organism>
<evidence type="ECO:0000313" key="1">
    <source>
        <dbReference type="EMBL" id="OEH95568.1"/>
    </source>
</evidence>
<comment type="caution">
    <text evidence="1">The sequence shown here is derived from an EMBL/GenBank/DDBJ whole genome shotgun (WGS) entry which is preliminary data.</text>
</comment>
<dbReference type="InterPro" id="IPR038706">
    <property type="entry name" value="Type_VI_SciN-like_sf"/>
</dbReference>
<dbReference type="Proteomes" id="UP000852880">
    <property type="component" value="Unassembled WGS sequence"/>
</dbReference>
<dbReference type="Gene3D" id="2.60.40.4150">
    <property type="entry name" value="Type VI secretion system, lipoprotein SciN"/>
    <property type="match status" value="1"/>
</dbReference>
<proteinExistence type="predicted"/>
<name>A0A3F3I8R5_SALER</name>
<protein>
    <recommendedName>
        <fullName evidence="2">Type VI secretion lipoprotein TssJ</fullName>
    </recommendedName>
</protein>
<accession>A0A3F3I8R5</accession>
<evidence type="ECO:0008006" key="2">
    <source>
        <dbReference type="Google" id="ProtNLM"/>
    </source>
</evidence>
<sequence>MKISAWRVWGISVLCVLMCGGCGSQNVWMAEEDSDIPVRSPAARNAIRLVLTSGPALNVFHHLSGSCAVLVLQLGDRQLQQILRDEPQRLRALFRDDSGENDKGLLKKDLVNMMPSRQRILLLDRVKGARFLLIAAGYYPGPSQENIIAVDIPAVIRKEGWWWSPVYRGELQPVSLDIHLGARGMTWFPSEIPEQQ</sequence>